<dbReference type="EMBL" id="LT859958">
    <property type="protein sequence ID" value="SMX55014.1"/>
    <property type="molecule type" value="Genomic_DNA"/>
</dbReference>
<evidence type="ECO:0000256" key="1">
    <source>
        <dbReference type="SAM" id="MobiDB-lite"/>
    </source>
</evidence>
<dbReference type="Proteomes" id="UP000195514">
    <property type="component" value="Chromosome I"/>
</dbReference>
<accession>A0A1Y6K5W8</accession>
<evidence type="ECO:0000313" key="3">
    <source>
        <dbReference type="EMBL" id="SMX55014.1"/>
    </source>
</evidence>
<organism evidence="3 4">
    <name type="scientific">Candidatus Brevifilum fermentans</name>
    <dbReference type="NCBI Taxonomy" id="1986204"/>
    <lineage>
        <taxon>Bacteria</taxon>
        <taxon>Bacillati</taxon>
        <taxon>Chloroflexota</taxon>
        <taxon>Anaerolineae</taxon>
        <taxon>Anaerolineales</taxon>
        <taxon>Anaerolineaceae</taxon>
        <taxon>Candidatus Brevifilum</taxon>
    </lineage>
</organism>
<proteinExistence type="predicted"/>
<protein>
    <submittedName>
        <fullName evidence="3">Uncharacterized protein</fullName>
    </submittedName>
</protein>
<keyword evidence="2" id="KW-1133">Transmembrane helix</keyword>
<keyword evidence="2" id="KW-0812">Transmembrane</keyword>
<dbReference type="RefSeq" id="WP_087862811.1">
    <property type="nucleotide sequence ID" value="NZ_LT859958.1"/>
</dbReference>
<keyword evidence="4" id="KW-1185">Reference proteome</keyword>
<feature type="region of interest" description="Disordered" evidence="1">
    <location>
        <begin position="1"/>
        <end position="74"/>
    </location>
</feature>
<name>A0A1Y6K5W8_9CHLR</name>
<feature type="transmembrane region" description="Helical" evidence="2">
    <location>
        <begin position="79"/>
        <end position="104"/>
    </location>
</feature>
<evidence type="ECO:0000313" key="4">
    <source>
        <dbReference type="Proteomes" id="UP000195514"/>
    </source>
</evidence>
<reference evidence="4" key="1">
    <citation type="submission" date="2017-05" db="EMBL/GenBank/DDBJ databases">
        <authorList>
            <person name="Kirkegaard R."/>
            <person name="Mcilroy J S."/>
        </authorList>
    </citation>
    <scope>NUCLEOTIDE SEQUENCE [LARGE SCALE GENOMIC DNA]</scope>
</reference>
<sequence>MGNFSDDTQKDDFMNASAEEWSKPTPPAQRPPAQSEPTDRWGSPITDKTASSSPTRWGSETQSHPGGTTPAKARSGSKWWIILIVVLVVLCLCACLVAVVLPLLGLPALGWNLFQSGFEFIP</sequence>
<dbReference type="KEGG" id="abat:CFX1CAM_1949"/>
<feature type="compositionally biased region" description="Polar residues" evidence="1">
    <location>
        <begin position="46"/>
        <end position="66"/>
    </location>
</feature>
<dbReference type="AlphaFoldDB" id="A0A1Y6K5W8"/>
<keyword evidence="2" id="KW-0472">Membrane</keyword>
<gene>
    <name evidence="3" type="ORF">CFX1CAM_1949</name>
</gene>
<evidence type="ECO:0000256" key="2">
    <source>
        <dbReference type="SAM" id="Phobius"/>
    </source>
</evidence>